<dbReference type="STRING" id="929558.SMGD1_1338"/>
<dbReference type="GO" id="GO:0016491">
    <property type="term" value="F:oxidoreductase activity"/>
    <property type="evidence" value="ECO:0007669"/>
    <property type="project" value="UniProtKB-KW"/>
</dbReference>
<dbReference type="InterPro" id="IPR050627">
    <property type="entry name" value="Nitroreductase/BluB"/>
</dbReference>
<dbReference type="PANTHER" id="PTHR23026:SF90">
    <property type="entry name" value="IODOTYROSINE DEIODINASE 1"/>
    <property type="match status" value="1"/>
</dbReference>
<dbReference type="InterPro" id="IPR000415">
    <property type="entry name" value="Nitroreductase-like"/>
</dbReference>
<keyword evidence="1" id="KW-0285">Flavoprotein</keyword>
<dbReference type="Pfam" id="PF00881">
    <property type="entry name" value="Nitroreductase"/>
    <property type="match status" value="1"/>
</dbReference>
<protein>
    <submittedName>
        <fullName evidence="5">Cob(II)yrinic acid a,c-diamide reductase</fullName>
        <ecNumber evidence="5">1.16.8.1</ecNumber>
    </submittedName>
</protein>
<evidence type="ECO:0000256" key="2">
    <source>
        <dbReference type="ARBA" id="ARBA00022643"/>
    </source>
</evidence>
<evidence type="ECO:0000313" key="5">
    <source>
        <dbReference type="EMBL" id="EHP29862.1"/>
    </source>
</evidence>
<proteinExistence type="predicted"/>
<sequence>MTFTKEDAQTLLNIMKSRRDVRGNRFLNEAIEDEKIELILEAGISAPSVGYSQPWKFVLIKDENIKENIHQNFVCENTKAKEIFKDSQIYKSLKLEGIKEAPINIAVLYESLENPTLGMTSMYKMGEYSVVCAIENMWLMARALDIGLGWVSILDEEKVLKTLNAPRNTQLIAYLCLGYVNEFCQEPELKTLKWKKEKSLDECVVENSWA</sequence>
<comment type="caution">
    <text evidence="5">The sequence shown here is derived from an EMBL/GenBank/DDBJ whole genome shotgun (WGS) entry which is preliminary data.</text>
</comment>
<evidence type="ECO:0000256" key="3">
    <source>
        <dbReference type="ARBA" id="ARBA00023002"/>
    </source>
</evidence>
<accession>H1FSD4</accession>
<dbReference type="SUPFAM" id="SSF55469">
    <property type="entry name" value="FMN-dependent nitroreductase-like"/>
    <property type="match status" value="1"/>
</dbReference>
<dbReference type="OrthoDB" id="9798230at2"/>
<dbReference type="AlphaFoldDB" id="B6BH73"/>
<dbReference type="Proteomes" id="UP000006431">
    <property type="component" value="Unassembled WGS sequence"/>
</dbReference>
<dbReference type="PANTHER" id="PTHR23026">
    <property type="entry name" value="NADPH NITROREDUCTASE"/>
    <property type="match status" value="1"/>
</dbReference>
<dbReference type="eggNOG" id="COG0778">
    <property type="taxonomic scope" value="Bacteria"/>
</dbReference>
<keyword evidence="2" id="KW-0288">FMN</keyword>
<dbReference type="InterPro" id="IPR012825">
    <property type="entry name" value="BluB"/>
</dbReference>
<keyword evidence="3 5" id="KW-0560">Oxidoreductase</keyword>
<dbReference type="NCBIfam" id="TIGR02476">
    <property type="entry name" value="BluB"/>
    <property type="match status" value="1"/>
</dbReference>
<dbReference type="HOGENOM" id="CLU_070764_3_1_7"/>
<evidence type="ECO:0000313" key="6">
    <source>
        <dbReference type="Proteomes" id="UP000006431"/>
    </source>
</evidence>
<organism evidence="5 6">
    <name type="scientific">Sulfurimonas gotlandica (strain DSM 19862 / JCM 16533 / GD1)</name>
    <dbReference type="NCBI Taxonomy" id="929558"/>
    <lineage>
        <taxon>Bacteria</taxon>
        <taxon>Pseudomonadati</taxon>
        <taxon>Campylobacterota</taxon>
        <taxon>Epsilonproteobacteria</taxon>
        <taxon>Campylobacterales</taxon>
        <taxon>Sulfurimonadaceae</taxon>
        <taxon>Sulfurimonas</taxon>
    </lineage>
</organism>
<evidence type="ECO:0000259" key="4">
    <source>
        <dbReference type="Pfam" id="PF00881"/>
    </source>
</evidence>
<feature type="domain" description="Nitroreductase" evidence="4">
    <location>
        <begin position="16"/>
        <end position="179"/>
    </location>
</feature>
<dbReference type="Gene3D" id="3.40.109.10">
    <property type="entry name" value="NADH Oxidase"/>
    <property type="match status" value="1"/>
</dbReference>
<dbReference type="EC" id="1.16.8.1" evidence="5"/>
<keyword evidence="6" id="KW-1185">Reference proteome</keyword>
<dbReference type="PATRIC" id="fig|929558.5.peg.1329"/>
<dbReference type="InterPro" id="IPR029479">
    <property type="entry name" value="Nitroreductase"/>
</dbReference>
<gene>
    <name evidence="5" type="primary">bluB</name>
    <name evidence="5" type="ORF">SMGD1_1338</name>
</gene>
<dbReference type="RefSeq" id="WP_008335801.1">
    <property type="nucleotide sequence ID" value="NZ_AFRZ01000001.1"/>
</dbReference>
<reference evidence="5 6" key="1">
    <citation type="journal article" date="2012" name="Proc. Natl. Acad. Sci. U.S.A.">
        <title>Genome and physiology of a model Epsilonproteobacterium responsible for sulfide detoxification in marine oxygen depletion zones.</title>
        <authorList>
            <person name="Grote J."/>
            <person name="Schott T."/>
            <person name="Bruckner C.G."/>
            <person name="Glockner F.O."/>
            <person name="Jost G."/>
            <person name="Teeling H."/>
            <person name="Labrenz M."/>
            <person name="Jurgens K."/>
        </authorList>
    </citation>
    <scope>NUCLEOTIDE SEQUENCE [LARGE SCALE GENOMIC DNA]</scope>
    <source>
        <strain evidence="5 6">GD1</strain>
    </source>
</reference>
<evidence type="ECO:0000256" key="1">
    <source>
        <dbReference type="ARBA" id="ARBA00022630"/>
    </source>
</evidence>
<dbReference type="EMBL" id="AFRZ01000001">
    <property type="protein sequence ID" value="EHP29862.1"/>
    <property type="molecule type" value="Genomic_DNA"/>
</dbReference>
<accession>B6BH73</accession>
<name>B6BH73_SULGG</name>